<dbReference type="InterPro" id="IPR036390">
    <property type="entry name" value="WH_DNA-bd_sf"/>
</dbReference>
<gene>
    <name evidence="7" type="ORF">GCM10009104_05680</name>
</gene>
<evidence type="ECO:0000256" key="2">
    <source>
        <dbReference type="ARBA" id="ARBA00023125"/>
    </source>
</evidence>
<keyword evidence="1" id="KW-0805">Transcription regulation</keyword>
<sequence>MARIAEELEINRAIAYRIVATLENHGLVVRTDSGLIRLGATALMYSHRFQPQLRSVAKPLLEALANKTGATAFVSVAQGDDCYVIMVEECNTGILRVGYRVGSRHPLNKGAAGIAILSNRPQCDDEPEIVTQAREDGYCITKGHLQPGAVGVASPIKTQNNQTALECCVGVVAMDDLDTPSAIEGVRKTAQELAEQLGV</sequence>
<dbReference type="Gene3D" id="3.30.450.40">
    <property type="match status" value="2"/>
</dbReference>
<dbReference type="Gene3D" id="1.10.10.10">
    <property type="entry name" value="Winged helix-like DNA-binding domain superfamily/Winged helix DNA-binding domain"/>
    <property type="match status" value="1"/>
</dbReference>
<comment type="caution">
    <text evidence="7">The sequence shown here is derived from an EMBL/GenBank/DDBJ whole genome shotgun (WGS) entry which is preliminary data.</text>
</comment>
<dbReference type="Pfam" id="PF09339">
    <property type="entry name" value="HTH_IclR"/>
    <property type="match status" value="1"/>
</dbReference>
<dbReference type="InterPro" id="IPR029016">
    <property type="entry name" value="GAF-like_dom_sf"/>
</dbReference>
<proteinExistence type="predicted"/>
<dbReference type="Pfam" id="PF01614">
    <property type="entry name" value="IclR_C"/>
    <property type="match status" value="1"/>
</dbReference>
<dbReference type="PROSITE" id="PS51078">
    <property type="entry name" value="ICLR_ED"/>
    <property type="match status" value="1"/>
</dbReference>
<keyword evidence="2" id="KW-0238">DNA-binding</keyword>
<dbReference type="PANTHER" id="PTHR30136">
    <property type="entry name" value="HELIX-TURN-HELIX TRANSCRIPTIONAL REGULATOR, ICLR FAMILY"/>
    <property type="match status" value="1"/>
</dbReference>
<dbReference type="InterPro" id="IPR036388">
    <property type="entry name" value="WH-like_DNA-bd_sf"/>
</dbReference>
<evidence type="ECO:0000259" key="6">
    <source>
        <dbReference type="PROSITE" id="PS51078"/>
    </source>
</evidence>
<evidence type="ECO:0000313" key="8">
    <source>
        <dbReference type="Proteomes" id="UP001499915"/>
    </source>
</evidence>
<evidence type="ECO:0000256" key="4">
    <source>
        <dbReference type="ARBA" id="ARBA00040379"/>
    </source>
</evidence>
<evidence type="ECO:0000256" key="3">
    <source>
        <dbReference type="ARBA" id="ARBA00023163"/>
    </source>
</evidence>
<dbReference type="PANTHER" id="PTHR30136:SF24">
    <property type="entry name" value="HTH-TYPE TRANSCRIPTIONAL REPRESSOR ALLR"/>
    <property type="match status" value="1"/>
</dbReference>
<keyword evidence="3" id="KW-0804">Transcription</keyword>
<dbReference type="InterPro" id="IPR050707">
    <property type="entry name" value="HTH_MetabolicPath_Reg"/>
</dbReference>
<dbReference type="Proteomes" id="UP001499915">
    <property type="component" value="Unassembled WGS sequence"/>
</dbReference>
<keyword evidence="8" id="KW-1185">Reference proteome</keyword>
<feature type="domain" description="IclR-ED" evidence="6">
    <location>
        <begin position="34"/>
        <end position="199"/>
    </location>
</feature>
<dbReference type="SUPFAM" id="SSF55781">
    <property type="entry name" value="GAF domain-like"/>
    <property type="match status" value="1"/>
</dbReference>
<dbReference type="InterPro" id="IPR014757">
    <property type="entry name" value="Tscrpt_reg_IclR_C"/>
</dbReference>
<accession>A0ABN1I2E6</accession>
<organism evidence="7 8">
    <name type="scientific">Marinobacterium maritimum</name>
    <dbReference type="NCBI Taxonomy" id="500162"/>
    <lineage>
        <taxon>Bacteria</taxon>
        <taxon>Pseudomonadati</taxon>
        <taxon>Pseudomonadota</taxon>
        <taxon>Gammaproteobacteria</taxon>
        <taxon>Oceanospirillales</taxon>
        <taxon>Oceanospirillaceae</taxon>
        <taxon>Marinobacterium</taxon>
    </lineage>
</organism>
<reference evidence="7 8" key="1">
    <citation type="journal article" date="2019" name="Int. J. Syst. Evol. Microbiol.">
        <title>The Global Catalogue of Microorganisms (GCM) 10K type strain sequencing project: providing services to taxonomists for standard genome sequencing and annotation.</title>
        <authorList>
            <consortium name="The Broad Institute Genomics Platform"/>
            <consortium name="The Broad Institute Genome Sequencing Center for Infectious Disease"/>
            <person name="Wu L."/>
            <person name="Ma J."/>
        </authorList>
    </citation>
    <scope>NUCLEOTIDE SEQUENCE [LARGE SCALE GENOMIC DNA]</scope>
    <source>
        <strain evidence="7 8">JCM 15134</strain>
    </source>
</reference>
<dbReference type="InterPro" id="IPR005471">
    <property type="entry name" value="Tscrpt_reg_IclR_N"/>
</dbReference>
<evidence type="ECO:0000256" key="1">
    <source>
        <dbReference type="ARBA" id="ARBA00023015"/>
    </source>
</evidence>
<protein>
    <recommendedName>
        <fullName evidence="4">HTH-type transcriptional repressor AllR</fullName>
    </recommendedName>
    <alternativeName>
        <fullName evidence="5">Negative regulator of allantoin and glyoxylate utilization operons</fullName>
    </alternativeName>
</protein>
<dbReference type="SUPFAM" id="SSF46785">
    <property type="entry name" value="Winged helix' DNA-binding domain"/>
    <property type="match status" value="1"/>
</dbReference>
<evidence type="ECO:0000256" key="5">
    <source>
        <dbReference type="ARBA" id="ARBA00042627"/>
    </source>
</evidence>
<dbReference type="EMBL" id="BAAAET010000001">
    <property type="protein sequence ID" value="GAA0683418.1"/>
    <property type="molecule type" value="Genomic_DNA"/>
</dbReference>
<evidence type="ECO:0000313" key="7">
    <source>
        <dbReference type="EMBL" id="GAA0683418.1"/>
    </source>
</evidence>
<name>A0ABN1I2E6_9GAMM</name>